<keyword evidence="7" id="KW-0072">Autophagy</keyword>
<dbReference type="PANTHER" id="PTHR13190:SF1">
    <property type="entry name" value="AUTOPHAGY-RELATED 2, ISOFORM A"/>
    <property type="match status" value="1"/>
</dbReference>
<keyword evidence="8" id="KW-0445">Lipid transport</keyword>
<sequence>MSAWWQNKVLRYGLRYGLARTGLLEDEALDLDNLNITLGKTNVIDLKDVGLNIKRISQLAQLPPCLRLETARVLALRLIIPADFYQSSIVVEVDGVEIVARLQEEDVTAQQSQRKPRARSPATSRTPQHRKTNRRIPSPPPYDPGGSEDELHIPTTEEVAKSFMREEPPQERRELEALAANNAAVEESFVSESSEGGDIGTGVGVGVPGFLTNFLQGIVDRFKVEVKNVQVNVETDIGGEDGQPMPVTLRLTVGSAELDRLQSAANEGQGDAIPKRRLKIRNCSVALLSDATLFAEMSEIPSRASPAATRSPAESPRASRTADPISPESPLEGVPTSANRPFSPIGTSTGISTGPPLSMSLPRPLSHMEPYTGMDNADQFVETENEEVDEGQARSSILDIKPGDDNVSWGSRRSQASAPSDDLWKSMASEDDLPDSLIIQPGRSGTPKALSSHGSSPFANRRSGSMPLNEPDTTSSGSWPRLGDRNVRSQHSGGSWPTAQQSQHDEYEPLDDVLATSTSQITDNKLTAFERDPQGPLPETPPEPLGEVGDDMMESKLFSHDEAESMYMSAMTGSPEMNMPGGWNADAQSDNSSSSKRSMAPNASNLDGSMMSATSTPDLNRHSEHATPRAQSPDLTWRVAGSLQLPDTSKVVREVLFVDTVSVSIPQSGTSRHEEQRHSQQPQKARHSVSASRIGHGMPGTFSAYSEMSSSKFRDGGFAHRESNSILGTPPKIEPSVQIEVAVGVIRAQLDVSASRILYAIVSGAVSSFSSQGSEHSKQPTGTPRESKVSMCVQIDGFHACFREDIPSGATLAGGDDLASALLGFHCQRIDFSTLDDTKLSIGFLQITLGQTELLSFIHEVDTTASSHILTRGSPVVKIDVSRNRFAMTGRPIVEIAVHTSRLALDLDLSAVDEKFDCFGGISGMLELGSSILTEGETTSVRPAKPSKGVRFAEDSETPRSGAEIKLNGRVDGLSTTLRGPSCSMSLRMPTLKFVYREHGASAAIDQVLLSGPHLPSGDSSHPLSLRLAKLRVEYYFEPQDADLERLLSLITPSKDKYDNDNDILIDTLLRQRRKGAVLRVVIDSLKAQVDNWDCVSTLNALADDLAKLSAVTKYLPEDEKPGILTLLRLKATELELPINERFGNLGVTAQELCLAHVGLPALLAFSVGDLVASQAGGPQLVHSLIPCSGSENPPVFMARILGDEAEPIVKLKAFNLCAEYSVPVVLALTSMDEEMEPEEMINAMAQSVANLMVADSLPKLQRSPESDLYKASTKRTIIDLLIHDSAIGLSPQNLPSKALAVLHDVHLSTKIPPEEKLCAHLDLRKSSIFVCDHQPEPPTTSEMPKTLAERHVRLSKVLASEGYAQIGTIMSAKIDIFARDSASLESKTVEVDIKNDLLLLETCADSLHTLVATLGALAPPTPPNRDPKYLTEPLAIEDLLNSFPGEEVVRRTPQAPPQLLFDAENDLEDLGSDVPLGGSIFDADPDDMIAESAMTGSLYGPINDIYGMAEDGETESPAAGDYPETAESLLEDDPFEMSMSPDENFSDAALKRDLNRNPKPAIAGEAVELRSENSELDSREILDGGYDALGSAQQALGNQHRFNAPYIVPQPSQRVPAHKDLPFRLRVRDFNVIWHLYDGYDWQRTRDGIVEAVEEVEQKAEERKARRRRSRDDPADDGSVIGDFLFNSIYIGVPSSYDAQDLRRQINRNIDEEVSETASVPASGTSRPTTFSASGQPQPRQRRRLKLGRSKNHKITFELKGVTADVLVFPPGSRETLSSVDVRLRSFEIFDKVPTSTWRKFLTHMTSDESKREMGKPMFHIQLETVKTIESHAATEIRMHVSVLPLRLHVDQDALDFITRFFEFKDDSVSGPTPDSEKPYLQRVEVDTVDLCLDYKPKNVDYVGLRSGKTTEFMNFITLEAANIRLQHVIVYGLQGFEQLHPRLNDIWTGDVKRNQLPTIMAGLAPVRSLVNLGNGVKEVVAVPIAEYRRHGRIVQSIRAGGVIFGKTTTAELARLGAKVAMGTQTLLTTAEHMLSPTAAALSSRPGSGNRSSGDNWHDPTSASDEDEPEQKAISAYANQPLGLLSGLKSARRFLEHDLLTAKDALIAVQGEWMESRNPSEAAGAVARHGPTIILRPLVGAARATGTALLGVGNQIDRGNLRKVDDKYKPR</sequence>
<evidence type="ECO:0000256" key="10">
    <source>
        <dbReference type="ARBA" id="ARBA00024479"/>
    </source>
</evidence>
<keyword evidence="15" id="KW-1185">Reference proteome</keyword>
<comment type="caution">
    <text evidence="14">The sequence shown here is derived from an EMBL/GenBank/DDBJ whole genome shotgun (WGS) entry which is preliminary data.</text>
</comment>
<feature type="compositionally biased region" description="Polar residues" evidence="13">
    <location>
        <begin position="489"/>
        <end position="502"/>
    </location>
</feature>
<gene>
    <name evidence="14" type="ORF">LECACI_7A000075</name>
</gene>
<dbReference type="GO" id="GO:0061908">
    <property type="term" value="C:phagophore"/>
    <property type="evidence" value="ECO:0007669"/>
    <property type="project" value="TreeGrafter"/>
</dbReference>
<evidence type="ECO:0000256" key="4">
    <source>
        <dbReference type="ARBA" id="ARBA00018070"/>
    </source>
</evidence>
<dbReference type="InterPro" id="IPR026849">
    <property type="entry name" value="ATG2"/>
</dbReference>
<dbReference type="Pfam" id="PF13329">
    <property type="entry name" value="ATG2_CAD"/>
    <property type="match status" value="1"/>
</dbReference>
<dbReference type="PANTHER" id="PTHR13190">
    <property type="entry name" value="AUTOPHAGY-RELATED 2, ISOFORM A"/>
    <property type="match status" value="1"/>
</dbReference>
<feature type="compositionally biased region" description="Polar residues" evidence="13">
    <location>
        <begin position="1717"/>
        <end position="1734"/>
    </location>
</feature>
<accession>A0AAI8W0H0</accession>
<evidence type="ECO:0000256" key="11">
    <source>
        <dbReference type="ARBA" id="ARBA00024615"/>
    </source>
</evidence>
<feature type="compositionally biased region" description="Low complexity" evidence="13">
    <location>
        <begin position="584"/>
        <end position="595"/>
    </location>
</feature>
<feature type="compositionally biased region" description="Pro residues" evidence="13">
    <location>
        <begin position="535"/>
        <end position="544"/>
    </location>
</feature>
<feature type="compositionally biased region" description="Polar residues" evidence="13">
    <location>
        <begin position="408"/>
        <end position="418"/>
    </location>
</feature>
<feature type="region of interest" description="Disordered" evidence="13">
    <location>
        <begin position="937"/>
        <end position="959"/>
    </location>
</feature>
<feature type="compositionally biased region" description="Polar residues" evidence="13">
    <location>
        <begin position="515"/>
        <end position="525"/>
    </location>
</feature>
<evidence type="ECO:0000256" key="5">
    <source>
        <dbReference type="ARBA" id="ARBA00022448"/>
    </source>
</evidence>
<name>A0AAI8W0H0_9PEZI</name>
<keyword evidence="9" id="KW-0472">Membrane</keyword>
<feature type="region of interest" description="Disordered" evidence="13">
    <location>
        <begin position="571"/>
        <end position="633"/>
    </location>
</feature>
<feature type="compositionally biased region" description="Low complexity" evidence="13">
    <location>
        <begin position="301"/>
        <end position="322"/>
    </location>
</feature>
<comment type="subcellular location">
    <subcellularLocation>
        <location evidence="1">Endoplasmic reticulum membrane</location>
        <topology evidence="1">Peripheral membrane protein</topology>
    </subcellularLocation>
    <subcellularLocation>
        <location evidence="2">Preautophagosomal structure membrane</location>
        <topology evidence="2">Peripheral membrane protein</topology>
    </subcellularLocation>
</comment>
<feature type="region of interest" description="Disordered" evidence="13">
    <location>
        <begin position="301"/>
        <end position="551"/>
    </location>
</feature>
<comment type="catalytic activity">
    <reaction evidence="12">
        <text>a 1,2-diacyl-sn-glycero-3-phosphocholine(in) = a 1,2-diacyl-sn-glycero-3-phosphocholine(out)</text>
        <dbReference type="Rhea" id="RHEA:38571"/>
        <dbReference type="ChEBI" id="CHEBI:57643"/>
    </reaction>
</comment>
<feature type="compositionally biased region" description="Polar residues" evidence="13">
    <location>
        <begin position="336"/>
        <end position="352"/>
    </location>
</feature>
<feature type="region of interest" description="Disordered" evidence="13">
    <location>
        <begin position="106"/>
        <end position="151"/>
    </location>
</feature>
<dbReference type="GO" id="GO:0000045">
    <property type="term" value="P:autophagosome assembly"/>
    <property type="evidence" value="ECO:0007669"/>
    <property type="project" value="TreeGrafter"/>
</dbReference>
<feature type="region of interest" description="Disordered" evidence="13">
    <location>
        <begin position="666"/>
        <end position="692"/>
    </location>
</feature>
<evidence type="ECO:0000313" key="14">
    <source>
        <dbReference type="EMBL" id="CAK3740877.1"/>
    </source>
</evidence>
<keyword evidence="6" id="KW-0256">Endoplasmic reticulum</keyword>
<evidence type="ECO:0000256" key="1">
    <source>
        <dbReference type="ARBA" id="ARBA00004406"/>
    </source>
</evidence>
<evidence type="ECO:0000256" key="13">
    <source>
        <dbReference type="SAM" id="MobiDB-lite"/>
    </source>
</evidence>
<proteinExistence type="inferred from homology"/>
<comment type="catalytic activity">
    <reaction evidence="10">
        <text>a 1,2-diacyl-sn-glycero-3-phospho-L-serine(in) = a 1,2-diacyl-sn-glycero-3-phospho-L-serine(out)</text>
        <dbReference type="Rhea" id="RHEA:38663"/>
        <dbReference type="ChEBI" id="CHEBI:57262"/>
    </reaction>
</comment>
<feature type="region of interest" description="Disordered" evidence="13">
    <location>
        <begin position="1714"/>
        <end position="1749"/>
    </location>
</feature>
<dbReference type="Proteomes" id="UP001296104">
    <property type="component" value="Unassembled WGS sequence"/>
</dbReference>
<dbReference type="GO" id="GO:0043495">
    <property type="term" value="F:protein-membrane adaptor activity"/>
    <property type="evidence" value="ECO:0007669"/>
    <property type="project" value="TreeGrafter"/>
</dbReference>
<feature type="region of interest" description="Disordered" evidence="13">
    <location>
        <begin position="2039"/>
        <end position="2072"/>
    </location>
</feature>
<dbReference type="GO" id="GO:0006869">
    <property type="term" value="P:lipid transport"/>
    <property type="evidence" value="ECO:0007669"/>
    <property type="project" value="UniProtKB-KW"/>
</dbReference>
<evidence type="ECO:0000256" key="7">
    <source>
        <dbReference type="ARBA" id="ARBA00023006"/>
    </source>
</evidence>
<feature type="compositionally biased region" description="Low complexity" evidence="13">
    <location>
        <begin position="2044"/>
        <end position="2055"/>
    </location>
</feature>
<dbReference type="EMBL" id="CAVMBE010000001">
    <property type="protein sequence ID" value="CAK3740877.1"/>
    <property type="molecule type" value="Genomic_DNA"/>
</dbReference>
<protein>
    <recommendedName>
        <fullName evidence="4">Autophagy-related protein 2</fullName>
    </recommendedName>
</protein>
<feature type="compositionally biased region" description="Low complexity" evidence="13">
    <location>
        <begin position="355"/>
        <end position="365"/>
    </location>
</feature>
<dbReference type="GO" id="GO:0061709">
    <property type="term" value="P:reticulophagy"/>
    <property type="evidence" value="ECO:0007669"/>
    <property type="project" value="TreeGrafter"/>
</dbReference>
<feature type="compositionally biased region" description="Polar residues" evidence="13">
    <location>
        <begin position="601"/>
        <end position="618"/>
    </location>
</feature>
<comment type="similarity">
    <text evidence="3">Belongs to the ATG2 family.</text>
</comment>
<reference evidence="14" key="1">
    <citation type="submission" date="2023-11" db="EMBL/GenBank/DDBJ databases">
        <authorList>
            <person name="Alioto T."/>
            <person name="Alioto T."/>
            <person name="Gomez Garrido J."/>
        </authorList>
    </citation>
    <scope>NUCLEOTIDE SEQUENCE</scope>
</reference>
<evidence type="ECO:0000256" key="3">
    <source>
        <dbReference type="ARBA" id="ARBA00009714"/>
    </source>
</evidence>
<comment type="catalytic activity">
    <reaction evidence="11">
        <text>a 1,2-diacyl-sn-glycero-3-phosphoethanolamine(in) = a 1,2-diacyl-sn-glycero-3-phosphoethanolamine(out)</text>
        <dbReference type="Rhea" id="RHEA:38895"/>
        <dbReference type="ChEBI" id="CHEBI:64612"/>
    </reaction>
</comment>
<keyword evidence="5" id="KW-0813">Transport</keyword>
<dbReference type="GO" id="GO:0005789">
    <property type="term" value="C:endoplasmic reticulum membrane"/>
    <property type="evidence" value="ECO:0007669"/>
    <property type="project" value="UniProtKB-SubCell"/>
</dbReference>
<feature type="compositionally biased region" description="Acidic residues" evidence="13">
    <location>
        <begin position="381"/>
        <end position="390"/>
    </location>
</feature>
<evidence type="ECO:0000256" key="8">
    <source>
        <dbReference type="ARBA" id="ARBA00023055"/>
    </source>
</evidence>
<dbReference type="GO" id="GO:0061723">
    <property type="term" value="P:glycophagy"/>
    <property type="evidence" value="ECO:0007669"/>
    <property type="project" value="TreeGrafter"/>
</dbReference>
<dbReference type="GO" id="GO:0034045">
    <property type="term" value="C:phagophore assembly site membrane"/>
    <property type="evidence" value="ECO:0007669"/>
    <property type="project" value="UniProtKB-SubCell"/>
</dbReference>
<evidence type="ECO:0000313" key="15">
    <source>
        <dbReference type="Proteomes" id="UP001296104"/>
    </source>
</evidence>
<dbReference type="GO" id="GO:0032266">
    <property type="term" value="F:phosphatidylinositol-3-phosphate binding"/>
    <property type="evidence" value="ECO:0007669"/>
    <property type="project" value="TreeGrafter"/>
</dbReference>
<dbReference type="GO" id="GO:0034727">
    <property type="term" value="P:piecemeal microautophagy of the nucleus"/>
    <property type="evidence" value="ECO:0007669"/>
    <property type="project" value="TreeGrafter"/>
</dbReference>
<dbReference type="GO" id="GO:0000422">
    <property type="term" value="P:autophagy of mitochondrion"/>
    <property type="evidence" value="ECO:0007669"/>
    <property type="project" value="TreeGrafter"/>
</dbReference>
<organism evidence="14 15">
    <name type="scientific">Lecanosticta acicola</name>
    <dbReference type="NCBI Taxonomy" id="111012"/>
    <lineage>
        <taxon>Eukaryota</taxon>
        <taxon>Fungi</taxon>
        <taxon>Dikarya</taxon>
        <taxon>Ascomycota</taxon>
        <taxon>Pezizomycotina</taxon>
        <taxon>Dothideomycetes</taxon>
        <taxon>Dothideomycetidae</taxon>
        <taxon>Mycosphaerellales</taxon>
        <taxon>Mycosphaerellaceae</taxon>
        <taxon>Lecanosticta</taxon>
    </lineage>
</organism>
<evidence type="ECO:0000256" key="2">
    <source>
        <dbReference type="ARBA" id="ARBA00004623"/>
    </source>
</evidence>
<evidence type="ECO:0000256" key="12">
    <source>
        <dbReference type="ARBA" id="ARBA00024631"/>
    </source>
</evidence>
<evidence type="ECO:0000256" key="9">
    <source>
        <dbReference type="ARBA" id="ARBA00023136"/>
    </source>
</evidence>
<evidence type="ECO:0000256" key="6">
    <source>
        <dbReference type="ARBA" id="ARBA00022824"/>
    </source>
</evidence>